<dbReference type="PRINTS" id="PR00132">
    <property type="entry name" value="GLHYDRLASE2"/>
</dbReference>
<dbReference type="InterPro" id="IPR032311">
    <property type="entry name" value="DUF4982"/>
</dbReference>
<dbReference type="RefSeq" id="WP_093099198.1">
    <property type="nucleotide sequence ID" value="NZ_FNGK01000004.1"/>
</dbReference>
<dbReference type="GO" id="GO:0005975">
    <property type="term" value="P:carbohydrate metabolic process"/>
    <property type="evidence" value="ECO:0007669"/>
    <property type="project" value="InterPro"/>
</dbReference>
<dbReference type="Gene3D" id="2.60.40.10">
    <property type="entry name" value="Immunoglobulins"/>
    <property type="match status" value="3"/>
</dbReference>
<evidence type="ECO:0000313" key="9">
    <source>
        <dbReference type="EMBL" id="SNV60708.1"/>
    </source>
</evidence>
<comment type="similarity">
    <text evidence="1">Belongs to the glycosyl hydrolase 2 family.</text>
</comment>
<dbReference type="Pfam" id="PF16355">
    <property type="entry name" value="DUF4982"/>
    <property type="match status" value="1"/>
</dbReference>
<feature type="domain" description="Glycoside hydrolase family 2" evidence="8">
    <location>
        <begin position="740"/>
        <end position="829"/>
    </location>
</feature>
<dbReference type="SUPFAM" id="SSF49303">
    <property type="entry name" value="beta-Galactosidase/glucuronidase domain"/>
    <property type="match status" value="1"/>
</dbReference>
<dbReference type="InterPro" id="IPR017853">
    <property type="entry name" value="GH"/>
</dbReference>
<dbReference type="SUPFAM" id="SSF49785">
    <property type="entry name" value="Galactose-binding domain-like"/>
    <property type="match status" value="1"/>
</dbReference>
<evidence type="ECO:0000259" key="4">
    <source>
        <dbReference type="Pfam" id="PF00703"/>
    </source>
</evidence>
<dbReference type="SUPFAM" id="SSF51445">
    <property type="entry name" value="(Trans)glycosidases"/>
    <property type="match status" value="1"/>
</dbReference>
<feature type="domain" description="Glycoside hydrolase family 2 catalytic" evidence="5">
    <location>
        <begin position="304"/>
        <end position="495"/>
    </location>
</feature>
<name>A0AAJ5C1T1_9SPHI</name>
<accession>A0AAJ5C1T1</accession>
<dbReference type="InterPro" id="IPR036156">
    <property type="entry name" value="Beta-gal/glucu_dom_sf"/>
</dbReference>
<dbReference type="GO" id="GO:0004565">
    <property type="term" value="F:beta-galactosidase activity"/>
    <property type="evidence" value="ECO:0007669"/>
    <property type="project" value="UniProtKB-EC"/>
</dbReference>
<dbReference type="Pfam" id="PF00703">
    <property type="entry name" value="Glyco_hydro_2"/>
    <property type="match status" value="1"/>
</dbReference>
<dbReference type="InterPro" id="IPR051913">
    <property type="entry name" value="GH2_Domain-Containing"/>
</dbReference>
<reference evidence="9 10" key="1">
    <citation type="submission" date="2017-06" db="EMBL/GenBank/DDBJ databases">
        <authorList>
            <consortium name="Pathogen Informatics"/>
        </authorList>
    </citation>
    <scope>NUCLEOTIDE SEQUENCE [LARGE SCALE GENOMIC DNA]</scope>
    <source>
        <strain evidence="9 10">NCTC12149</strain>
    </source>
</reference>
<dbReference type="InterPro" id="IPR040605">
    <property type="entry name" value="Glyco_hydro2_dom5"/>
</dbReference>
<dbReference type="Pfam" id="PF18565">
    <property type="entry name" value="Glyco_hydro2_C5"/>
    <property type="match status" value="1"/>
</dbReference>
<dbReference type="AlphaFoldDB" id="A0AAJ5C1T1"/>
<dbReference type="PANTHER" id="PTHR42732:SF1">
    <property type="entry name" value="BETA-MANNOSIDASE"/>
    <property type="match status" value="1"/>
</dbReference>
<feature type="domain" description="Glycosyl hydrolases family 2 sugar binding" evidence="6">
    <location>
        <begin position="35"/>
        <end position="181"/>
    </location>
</feature>
<gene>
    <name evidence="9" type="primary">lacZ_3</name>
    <name evidence="9" type="ORF">SAMEA4412673_03639</name>
</gene>
<dbReference type="InterPro" id="IPR006104">
    <property type="entry name" value="Glyco_hydro_2_N"/>
</dbReference>
<evidence type="ECO:0000256" key="2">
    <source>
        <dbReference type="ARBA" id="ARBA00022801"/>
    </source>
</evidence>
<evidence type="ECO:0000259" key="8">
    <source>
        <dbReference type="Pfam" id="PF18565"/>
    </source>
</evidence>
<sequence length="834" mass="94498">MNQGKPLLIIFLLYSIALFQTTDLIAQPGFGKAEKINSDWFFSLQKDKKIDENSNRDKSWKEVRIPHDWTIKQALSPTLASASGYLPGGIGWYQKEIEIPADKDAEQVFLYFEGIYNRSEVFVNGKSVGKRPNGYISFSYDISPFIKYGERNVISVKVDHSKDADSRWYTGSGIYRDVWLVYANKVRLDQWGVYAFPELQNGKSELKVQVGLVNETDKLENLSIETELFDPQGNSVSKKVSKTKLGASEKKEVSVQLAVKNPELWTLETPNQYILKTKVLAGNKVLDQSEIKTGFRKLTFDPNKGFALNDRWMKVKGVCIHHDAGVLGSEFYPEVWRRRLMTLKEIGVNAIRTSHNPQASSLYALCDELGILVLNEAYDEWEFPKRKWLEGWNEGVPGFQSSTDFFGEWGEKDLIDMVKRDRNHISIFAWSIGNEVDYPNDPYSHPILDGKKEGGFTQAIYGGYKKDAPGANRLGAIAKKLAAAVRLYDKSRPVTAGLAGVAMSNETEYPDALDIAGYNYTEGKYKEDHVTYPNRVIYGSENRHDLEAWKAVQDNDFIFGQFLWTGIDYLGESRKWPSRGFYSGLMDFAGFIKPRGYFRQSLWAEKPMAYLGTYPIRQNEDGLDKWTAQENKYLPNPAGAPWMDALPNWNYKEGQLIRVVGYSNAPNALLLLNGEQIGSIKTYDTKTGIYFWDVPFKEGKLEIVGLDKDGNRISHAEIKTIGPAKRIKIIGPDLIEINKNDGIAQVVLQIRDQEGNDAFLAENEITCHILGDVRLLGMEAGNNTDMADYTDNRQRVFHGKMIVYLQAKPESTNSAFVKFSSAWLDAAELEIKFK</sequence>
<dbReference type="InterPro" id="IPR008979">
    <property type="entry name" value="Galactose-bd-like_sf"/>
</dbReference>
<protein>
    <submittedName>
        <fullName evidence="9">Beta-galactosidase</fullName>
        <ecNumber evidence="9">3.2.1.23</ecNumber>
    </submittedName>
</protein>
<evidence type="ECO:0000313" key="10">
    <source>
        <dbReference type="Proteomes" id="UP000215355"/>
    </source>
</evidence>
<feature type="domain" description="Glycoside hydrolase family 2 immunoglobulin-like beta-sandwich" evidence="4">
    <location>
        <begin position="196"/>
        <end position="296"/>
    </location>
</feature>
<feature type="domain" description="DUF4982" evidence="7">
    <location>
        <begin position="654"/>
        <end position="713"/>
    </location>
</feature>
<dbReference type="Gene3D" id="3.20.20.80">
    <property type="entry name" value="Glycosidases"/>
    <property type="match status" value="1"/>
</dbReference>
<keyword evidence="2 9" id="KW-0378">Hydrolase</keyword>
<dbReference type="PANTHER" id="PTHR42732">
    <property type="entry name" value="BETA-GALACTOSIDASE"/>
    <property type="match status" value="1"/>
</dbReference>
<evidence type="ECO:0000256" key="3">
    <source>
        <dbReference type="ARBA" id="ARBA00023295"/>
    </source>
</evidence>
<dbReference type="InterPro" id="IPR006101">
    <property type="entry name" value="Glyco_hydro_2"/>
</dbReference>
<organism evidence="9 10">
    <name type="scientific">Sphingobacterium mizutaii</name>
    <dbReference type="NCBI Taxonomy" id="1010"/>
    <lineage>
        <taxon>Bacteria</taxon>
        <taxon>Pseudomonadati</taxon>
        <taxon>Bacteroidota</taxon>
        <taxon>Sphingobacteriia</taxon>
        <taxon>Sphingobacteriales</taxon>
        <taxon>Sphingobacteriaceae</taxon>
        <taxon>Sphingobacterium</taxon>
    </lineage>
</organism>
<dbReference type="EMBL" id="LT906468">
    <property type="protein sequence ID" value="SNV60708.1"/>
    <property type="molecule type" value="Genomic_DNA"/>
</dbReference>
<dbReference type="InterPro" id="IPR013783">
    <property type="entry name" value="Ig-like_fold"/>
</dbReference>
<keyword evidence="3 9" id="KW-0326">Glycosidase</keyword>
<dbReference type="InterPro" id="IPR006102">
    <property type="entry name" value="Ig-like_GH2"/>
</dbReference>
<evidence type="ECO:0000259" key="5">
    <source>
        <dbReference type="Pfam" id="PF02836"/>
    </source>
</evidence>
<proteinExistence type="inferred from homology"/>
<evidence type="ECO:0000256" key="1">
    <source>
        <dbReference type="ARBA" id="ARBA00007401"/>
    </source>
</evidence>
<dbReference type="EC" id="3.2.1.23" evidence="9"/>
<evidence type="ECO:0000259" key="7">
    <source>
        <dbReference type="Pfam" id="PF16355"/>
    </source>
</evidence>
<dbReference type="Pfam" id="PF02836">
    <property type="entry name" value="Glyco_hydro_2_C"/>
    <property type="match status" value="1"/>
</dbReference>
<evidence type="ECO:0000259" key="6">
    <source>
        <dbReference type="Pfam" id="PF02837"/>
    </source>
</evidence>
<dbReference type="InterPro" id="IPR006103">
    <property type="entry name" value="Glyco_hydro_2_cat"/>
</dbReference>
<dbReference type="KEGG" id="smiz:4412673_03639"/>
<dbReference type="Proteomes" id="UP000215355">
    <property type="component" value="Chromosome 1"/>
</dbReference>
<dbReference type="Gene3D" id="2.60.120.260">
    <property type="entry name" value="Galactose-binding domain-like"/>
    <property type="match status" value="1"/>
</dbReference>
<dbReference type="Pfam" id="PF02837">
    <property type="entry name" value="Glyco_hydro_2_N"/>
    <property type="match status" value="1"/>
</dbReference>